<keyword evidence="3" id="KW-0472">Membrane</keyword>
<sequence length="552" mass="57460">MLYLFGQVLVFVLIALVLGAALAWIFLIRPLRRQRASSATAGAEDRPGPAAAASDGDRADGRARSGLAELDEDRLAALTDWLRRQEERSAVENAELVTRLAAAEQQVGESESRVSAAERQVATAVEQVDAAQARMAQIEAELRGEAADEQSRETRRLQTALAEAEARAARFSARLAIVRTEVEEAAHQAAAVTERLDRRQAEWAAERAGLLVRIAEAESIAEAWAASRAHGDLDAASVDAPAGSAPADEPVARTVDGAAGRTDVAEVAAVDSVDVADRTDLVDGADLFAPTTGRVVALGGTRVPGRSTGAARTVPARQRTALAALVPAGSAAGPADGGPNGTEPPAVDTAALDAVVQEILDADARTVPGPDREVLAPTPAAEPVLVPEPVPAEAGASKPDELGPEPVVPEPVVSEPVVSQVVVSDDVEPEPVPEAVVFEPEAAEPEVVVPEAVVAEPVADDVDEPVPPSWGGPAEPVPSTDNLKEIVGIGPVIEARLRTLGITSFSQLAAMGDTDVDRLSARLDGFGSRILSDDWVGQARELQSRGLEDLSY</sequence>
<feature type="region of interest" description="Disordered" evidence="2">
    <location>
        <begin position="364"/>
        <end position="411"/>
    </location>
</feature>
<dbReference type="EMBL" id="CP002299">
    <property type="protein sequence ID" value="ADP84016.1"/>
    <property type="molecule type" value="Genomic_DNA"/>
</dbReference>
<feature type="coiled-coil region" evidence="1">
    <location>
        <begin position="93"/>
        <end position="202"/>
    </location>
</feature>
<feature type="transmembrane region" description="Helical" evidence="3">
    <location>
        <begin position="6"/>
        <end position="28"/>
    </location>
</feature>
<dbReference type="KEGG" id="fri:FraEuI1c_6032"/>
<evidence type="ECO:0000256" key="1">
    <source>
        <dbReference type="SAM" id="Coils"/>
    </source>
</evidence>
<reference evidence="4 5" key="1">
    <citation type="submission" date="2010-10" db="EMBL/GenBank/DDBJ databases">
        <title>Complete sequence of Frankia sp. EuI1c.</title>
        <authorList>
            <consortium name="US DOE Joint Genome Institute"/>
            <person name="Lucas S."/>
            <person name="Copeland A."/>
            <person name="Lapidus A."/>
            <person name="Cheng J.-F."/>
            <person name="Bruce D."/>
            <person name="Goodwin L."/>
            <person name="Pitluck S."/>
            <person name="Chertkov O."/>
            <person name="Detter J.C."/>
            <person name="Han C."/>
            <person name="Tapia R."/>
            <person name="Land M."/>
            <person name="Hauser L."/>
            <person name="Jeffries C."/>
            <person name="Kyrpides N."/>
            <person name="Ivanova N."/>
            <person name="Mikhailova N."/>
            <person name="Beauchemin N."/>
            <person name="Sen A."/>
            <person name="Sur S.A."/>
            <person name="Gtari M."/>
            <person name="Wall L."/>
            <person name="Tisa L."/>
            <person name="Woyke T."/>
        </authorList>
    </citation>
    <scope>NUCLEOTIDE SEQUENCE [LARGE SCALE GENOMIC DNA]</scope>
    <source>
        <strain evidence="5">DSM 45817 / CECT 9037 / EuI1c</strain>
    </source>
</reference>
<evidence type="ECO:0000256" key="3">
    <source>
        <dbReference type="SAM" id="Phobius"/>
    </source>
</evidence>
<dbReference type="OrthoDB" id="9806499at2"/>
<accession>E3J0V2</accession>
<dbReference type="HOGENOM" id="CLU_508764_0_0_11"/>
<keyword evidence="3" id="KW-1133">Transmembrane helix</keyword>
<protein>
    <submittedName>
        <fullName evidence="4">Uncharacterized protein</fullName>
    </submittedName>
</protein>
<evidence type="ECO:0000256" key="2">
    <source>
        <dbReference type="SAM" id="MobiDB-lite"/>
    </source>
</evidence>
<proteinExistence type="predicted"/>
<dbReference type="AlphaFoldDB" id="E3J0V2"/>
<name>E3J0V2_PSEI1</name>
<dbReference type="InParanoid" id="E3J0V2"/>
<dbReference type="Gene3D" id="1.10.287.1490">
    <property type="match status" value="1"/>
</dbReference>
<gene>
    <name evidence="4" type="ordered locus">FraEuI1c_6032</name>
</gene>
<feature type="compositionally biased region" description="Low complexity" evidence="2">
    <location>
        <begin position="375"/>
        <end position="396"/>
    </location>
</feature>
<keyword evidence="1" id="KW-0175">Coiled coil</keyword>
<dbReference type="Proteomes" id="UP000002484">
    <property type="component" value="Chromosome"/>
</dbReference>
<keyword evidence="5" id="KW-1185">Reference proteome</keyword>
<dbReference type="Gene3D" id="1.10.150.20">
    <property type="entry name" value="5' to 3' exonuclease, C-terminal subdomain"/>
    <property type="match status" value="1"/>
</dbReference>
<keyword evidence="3" id="KW-0812">Transmembrane</keyword>
<dbReference type="RefSeq" id="WP_013427134.1">
    <property type="nucleotide sequence ID" value="NC_014666.1"/>
</dbReference>
<dbReference type="eggNOG" id="COG3743">
    <property type="taxonomic scope" value="Bacteria"/>
</dbReference>
<evidence type="ECO:0000313" key="5">
    <source>
        <dbReference type="Proteomes" id="UP000002484"/>
    </source>
</evidence>
<evidence type="ECO:0000313" key="4">
    <source>
        <dbReference type="EMBL" id="ADP84016.1"/>
    </source>
</evidence>
<dbReference type="STRING" id="298654.FraEuI1c_6032"/>
<dbReference type="eggNOG" id="COG1566">
    <property type="taxonomic scope" value="Bacteria"/>
</dbReference>
<feature type="region of interest" description="Disordered" evidence="2">
    <location>
        <begin position="38"/>
        <end position="62"/>
    </location>
</feature>
<organism evidence="4 5">
    <name type="scientific">Pseudofrankia inefficax (strain DSM 45817 / CECT 9037 / DDB 130130 / EuI1c)</name>
    <name type="common">Frankia inefficax</name>
    <dbReference type="NCBI Taxonomy" id="298654"/>
    <lineage>
        <taxon>Bacteria</taxon>
        <taxon>Bacillati</taxon>
        <taxon>Actinomycetota</taxon>
        <taxon>Actinomycetes</taxon>
        <taxon>Frankiales</taxon>
        <taxon>Frankiaceae</taxon>
        <taxon>Pseudofrankia</taxon>
    </lineage>
</organism>